<organism evidence="2 3">
    <name type="scientific">Rodentibacter caecimuris</name>
    <dbReference type="NCBI Taxonomy" id="1796644"/>
    <lineage>
        <taxon>Bacteria</taxon>
        <taxon>Pseudomonadati</taxon>
        <taxon>Pseudomonadota</taxon>
        <taxon>Gammaproteobacteria</taxon>
        <taxon>Pasteurellales</taxon>
        <taxon>Pasteurellaceae</taxon>
        <taxon>Rodentibacter</taxon>
    </lineage>
</organism>
<proteinExistence type="predicted"/>
<accession>A0ABX3KVM7</accession>
<name>A0ABX3KVM7_9PAST</name>
<dbReference type="RefSeq" id="WP_077464542.1">
    <property type="nucleotide sequence ID" value="NZ_MLAA01000045.1"/>
</dbReference>
<evidence type="ECO:0000313" key="2">
    <source>
        <dbReference type="EMBL" id="OOF67240.1"/>
    </source>
</evidence>
<reference evidence="2 3" key="1">
    <citation type="submission" date="2016-10" db="EMBL/GenBank/DDBJ databases">
        <title>Rodentibacter gen. nov. and new species.</title>
        <authorList>
            <person name="Christensen H."/>
        </authorList>
    </citation>
    <scope>NUCLEOTIDE SEQUENCE [LARGE SCALE GENOMIC DNA]</scope>
    <source>
        <strain evidence="2 3">1998236014</strain>
    </source>
</reference>
<comment type="caution">
    <text evidence="2">The sequence shown here is derived from an EMBL/GenBank/DDBJ whole genome shotgun (WGS) entry which is preliminary data.</text>
</comment>
<keyword evidence="1" id="KW-1133">Transmembrane helix</keyword>
<keyword evidence="1" id="KW-0472">Membrane</keyword>
<dbReference type="EMBL" id="MLAA01000045">
    <property type="protein sequence ID" value="OOF67240.1"/>
    <property type="molecule type" value="Genomic_DNA"/>
</dbReference>
<evidence type="ECO:0000313" key="3">
    <source>
        <dbReference type="Proteomes" id="UP000188820"/>
    </source>
</evidence>
<evidence type="ECO:0008006" key="4">
    <source>
        <dbReference type="Google" id="ProtNLM"/>
    </source>
</evidence>
<dbReference type="Proteomes" id="UP000188820">
    <property type="component" value="Unassembled WGS sequence"/>
</dbReference>
<protein>
    <recommendedName>
        <fullName evidence="4">DUF4760 domain-containing protein</fullName>
    </recommendedName>
</protein>
<keyword evidence="1" id="KW-0812">Transmembrane</keyword>
<feature type="transmembrane region" description="Helical" evidence="1">
    <location>
        <begin position="5"/>
        <end position="25"/>
    </location>
</feature>
<gene>
    <name evidence="2" type="ORF">BKG89_09915</name>
</gene>
<sequence length="215" mass="25338">MLKYFLFGLTCFLIGLLIGIDILIVEKTPDVVFSICDWFGNILTLTGITIAILGFNSWKAEKRLDLEKTIFYELMEFSKIIRDLQSKYRALSATDAFYNTTDEQIPPISDYLGKEFINNFNNIKASIRFYAYFTKKELGKSETIKTIGIEKNIKALYRCHTHLETLKREQNQNHYEIYEFYQIYENCKDELIKALDNIYDSIDKVLKKHIENDTW</sequence>
<evidence type="ECO:0000256" key="1">
    <source>
        <dbReference type="SAM" id="Phobius"/>
    </source>
</evidence>
<keyword evidence="3" id="KW-1185">Reference proteome</keyword>
<feature type="transmembrane region" description="Helical" evidence="1">
    <location>
        <begin position="31"/>
        <end position="55"/>
    </location>
</feature>